<dbReference type="RefSeq" id="WP_170131384.1">
    <property type="nucleotide sequence ID" value="NZ_QGDQ01000008.1"/>
</dbReference>
<dbReference type="PROSITE" id="PS51318">
    <property type="entry name" value="TAT"/>
    <property type="match status" value="1"/>
</dbReference>
<dbReference type="InterPro" id="IPR028082">
    <property type="entry name" value="Peripla_BP_I"/>
</dbReference>
<name>A0A316A915_9ACTN</name>
<keyword evidence="6" id="KW-1185">Reference proteome</keyword>
<evidence type="ECO:0000256" key="2">
    <source>
        <dbReference type="ARBA" id="ARBA00007639"/>
    </source>
</evidence>
<dbReference type="InterPro" id="IPR006311">
    <property type="entry name" value="TAT_signal"/>
</dbReference>
<dbReference type="Pfam" id="PF13407">
    <property type="entry name" value="Peripla_BP_4"/>
    <property type="match status" value="1"/>
</dbReference>
<evidence type="ECO:0000313" key="6">
    <source>
        <dbReference type="Proteomes" id="UP000245469"/>
    </source>
</evidence>
<evidence type="ECO:0000313" key="5">
    <source>
        <dbReference type="EMBL" id="PWJ54181.1"/>
    </source>
</evidence>
<dbReference type="PANTHER" id="PTHR46847:SF1">
    <property type="entry name" value="D-ALLOSE-BINDING PERIPLASMIC PROTEIN-RELATED"/>
    <property type="match status" value="1"/>
</dbReference>
<feature type="domain" description="Periplasmic binding protein" evidence="4">
    <location>
        <begin position="71"/>
        <end position="317"/>
    </location>
</feature>
<keyword evidence="3" id="KW-0732">Signal</keyword>
<dbReference type="SUPFAM" id="SSF53822">
    <property type="entry name" value="Periplasmic binding protein-like I"/>
    <property type="match status" value="1"/>
</dbReference>
<sequence>MSEHRPAPTAPRSGLTAQPSRRSLLLAGGLLTTSGLLAACGSSSTASAGASSGSVAGSGGGTGVIGISLNGNNAYSSYVAEGVYKVLDGTGFTATGVQNNFSSATELSNVQNLLAQGIKGLVVLPADATTIAKAAQLCVQQQVPVGNALWPGSGEGADDFAGKATLDSVEGGKMIGEWLKANAKPGPVVVVQGIVGQGFSEKIDEGLDAALAGSGFSVVVREQGFFARDKATQIVQTALQAHPDVTAIVAYSASMSNGIAAFLKGQGTTTITHVSSDADDEMITWLKTPYLAATRYYSAAQTGVVAAQAVLAKIQGTTSSMPDTIDQVMATKDTIDDVVAKNPYRYEQYAALAAKI</sequence>
<dbReference type="GO" id="GO:0030246">
    <property type="term" value="F:carbohydrate binding"/>
    <property type="evidence" value="ECO:0007669"/>
    <property type="project" value="UniProtKB-ARBA"/>
</dbReference>
<dbReference type="PANTHER" id="PTHR46847">
    <property type="entry name" value="D-ALLOSE-BINDING PERIPLASMIC PROTEIN-RELATED"/>
    <property type="match status" value="1"/>
</dbReference>
<evidence type="ECO:0000256" key="1">
    <source>
        <dbReference type="ARBA" id="ARBA00004196"/>
    </source>
</evidence>
<evidence type="ECO:0000256" key="3">
    <source>
        <dbReference type="ARBA" id="ARBA00022729"/>
    </source>
</evidence>
<gene>
    <name evidence="5" type="ORF">BXY45_10888</name>
</gene>
<dbReference type="AlphaFoldDB" id="A0A316A915"/>
<dbReference type="Gene3D" id="3.40.50.2300">
    <property type="match status" value="2"/>
</dbReference>
<protein>
    <submittedName>
        <fullName evidence="5">Ribose-binding protein</fullName>
    </submittedName>
</protein>
<reference evidence="5 6" key="1">
    <citation type="submission" date="2018-03" db="EMBL/GenBank/DDBJ databases">
        <title>Genomic Encyclopedia of Archaeal and Bacterial Type Strains, Phase II (KMG-II): from individual species to whole genera.</title>
        <authorList>
            <person name="Goeker M."/>
        </authorList>
    </citation>
    <scope>NUCLEOTIDE SEQUENCE [LARGE SCALE GENOMIC DNA]</scope>
    <source>
        <strain evidence="5 6">DSM 44889</strain>
    </source>
</reference>
<comment type="subcellular location">
    <subcellularLocation>
        <location evidence="1">Cell envelope</location>
    </subcellularLocation>
</comment>
<dbReference type="Proteomes" id="UP000245469">
    <property type="component" value="Unassembled WGS sequence"/>
</dbReference>
<evidence type="ECO:0000259" key="4">
    <source>
        <dbReference type="Pfam" id="PF13407"/>
    </source>
</evidence>
<accession>A0A316A915</accession>
<dbReference type="EMBL" id="QGDQ01000008">
    <property type="protein sequence ID" value="PWJ54181.1"/>
    <property type="molecule type" value="Genomic_DNA"/>
</dbReference>
<comment type="caution">
    <text evidence="5">The sequence shown here is derived from an EMBL/GenBank/DDBJ whole genome shotgun (WGS) entry which is preliminary data.</text>
</comment>
<dbReference type="GO" id="GO:0030313">
    <property type="term" value="C:cell envelope"/>
    <property type="evidence" value="ECO:0007669"/>
    <property type="project" value="UniProtKB-SubCell"/>
</dbReference>
<comment type="similarity">
    <text evidence="2">Belongs to the bacterial solute-binding protein 2 family.</text>
</comment>
<organism evidence="5 6">
    <name type="scientific">Quadrisphaera granulorum</name>
    <dbReference type="NCBI Taxonomy" id="317664"/>
    <lineage>
        <taxon>Bacteria</taxon>
        <taxon>Bacillati</taxon>
        <taxon>Actinomycetota</taxon>
        <taxon>Actinomycetes</taxon>
        <taxon>Kineosporiales</taxon>
        <taxon>Kineosporiaceae</taxon>
        <taxon>Quadrisphaera</taxon>
    </lineage>
</organism>
<dbReference type="InterPro" id="IPR025997">
    <property type="entry name" value="SBP_2_dom"/>
</dbReference>
<proteinExistence type="inferred from homology"/>